<evidence type="ECO:0000256" key="1">
    <source>
        <dbReference type="SAM" id="MobiDB-lite"/>
    </source>
</evidence>
<comment type="caution">
    <text evidence="2">The sequence shown here is derived from an EMBL/GenBank/DDBJ whole genome shotgun (WGS) entry which is preliminary data.</text>
</comment>
<feature type="region of interest" description="Disordered" evidence="1">
    <location>
        <begin position="242"/>
        <end position="271"/>
    </location>
</feature>
<evidence type="ECO:0000313" key="2">
    <source>
        <dbReference type="EMBL" id="OLQ04668.1"/>
    </source>
</evidence>
<proteinExistence type="predicted"/>
<dbReference type="EMBL" id="LSRX01000204">
    <property type="protein sequence ID" value="OLQ04668.1"/>
    <property type="molecule type" value="Genomic_DNA"/>
</dbReference>
<organism evidence="2 3">
    <name type="scientific">Symbiodinium microadriaticum</name>
    <name type="common">Dinoflagellate</name>
    <name type="synonym">Zooxanthella microadriatica</name>
    <dbReference type="NCBI Taxonomy" id="2951"/>
    <lineage>
        <taxon>Eukaryota</taxon>
        <taxon>Sar</taxon>
        <taxon>Alveolata</taxon>
        <taxon>Dinophyceae</taxon>
        <taxon>Suessiales</taxon>
        <taxon>Symbiodiniaceae</taxon>
        <taxon>Symbiodinium</taxon>
    </lineage>
</organism>
<protein>
    <submittedName>
        <fullName evidence="2">Uncharacterized protein</fullName>
    </submittedName>
</protein>
<name>A0A1Q9EB82_SYMMI</name>
<gene>
    <name evidence="2" type="ORF">AK812_SmicGene12247</name>
</gene>
<reference evidence="2 3" key="1">
    <citation type="submission" date="2016-02" db="EMBL/GenBank/DDBJ databases">
        <title>Genome analysis of coral dinoflagellate symbionts highlights evolutionary adaptations to a symbiotic lifestyle.</title>
        <authorList>
            <person name="Aranda M."/>
            <person name="Li Y."/>
            <person name="Liew Y.J."/>
            <person name="Baumgarten S."/>
            <person name="Simakov O."/>
            <person name="Wilson M."/>
            <person name="Piel J."/>
            <person name="Ashoor H."/>
            <person name="Bougouffa S."/>
            <person name="Bajic V.B."/>
            <person name="Ryu T."/>
            <person name="Ravasi T."/>
            <person name="Bayer T."/>
            <person name="Micklem G."/>
            <person name="Kim H."/>
            <person name="Bhak J."/>
            <person name="Lajeunesse T.C."/>
            <person name="Voolstra C.R."/>
        </authorList>
    </citation>
    <scope>NUCLEOTIDE SEQUENCE [LARGE SCALE GENOMIC DNA]</scope>
    <source>
        <strain evidence="2 3">CCMP2467</strain>
    </source>
</reference>
<dbReference type="AlphaFoldDB" id="A0A1Q9EB82"/>
<accession>A0A1Q9EB82</accession>
<dbReference type="Proteomes" id="UP000186817">
    <property type="component" value="Unassembled WGS sequence"/>
</dbReference>
<dbReference type="OrthoDB" id="10448503at2759"/>
<sequence>MQVVAEQHLSEVQTEARLDLAPPMMVAVEVQHERTQPEDLQAYVMSSVPFVQEFEQVALGARVLLRSRASALGAFRRPAVQTAFWTGRRNVADAVERMGTCAELGCGPNALSGHSKSGDVLGLTNEKQALTGNIEPPITVKGDEFSTYLQSAEHMLAQKRFGEAWGFSTRALMIHGGGRGRRIRPWEVATCYLVRAEALLHMDAPRRALTELHPAKELLEKSRQGWPTDVLKRIEEADRRYAAHRDANDQRRVERENAKETASDSLSQIFQ</sequence>
<feature type="compositionally biased region" description="Basic and acidic residues" evidence="1">
    <location>
        <begin position="242"/>
        <end position="262"/>
    </location>
</feature>
<evidence type="ECO:0000313" key="3">
    <source>
        <dbReference type="Proteomes" id="UP000186817"/>
    </source>
</evidence>
<keyword evidence="3" id="KW-1185">Reference proteome</keyword>